<dbReference type="Gene3D" id="3.20.20.70">
    <property type="entry name" value="Aldolase class I"/>
    <property type="match status" value="1"/>
</dbReference>
<dbReference type="HOGENOM" id="CLU_067819_0_0_6"/>
<evidence type="ECO:0000256" key="2">
    <source>
        <dbReference type="ARBA" id="ARBA00022691"/>
    </source>
</evidence>
<proteinExistence type="predicted"/>
<keyword evidence="2" id="KW-0949">S-adenosyl-L-methionine</keyword>
<dbReference type="InterPro" id="IPR058240">
    <property type="entry name" value="rSAM_sf"/>
</dbReference>
<feature type="domain" description="Elp3/MiaA/NifB-like radical SAM core" evidence="6">
    <location>
        <begin position="69"/>
        <end position="273"/>
    </location>
</feature>
<dbReference type="GO" id="GO:0046872">
    <property type="term" value="F:metal ion binding"/>
    <property type="evidence" value="ECO:0007669"/>
    <property type="project" value="UniProtKB-KW"/>
</dbReference>
<dbReference type="AlphaFoldDB" id="B7J780"/>
<reference evidence="7 8" key="1">
    <citation type="journal article" date="2008" name="BMC Genomics">
        <title>Acidithiobacillus ferrooxidans metabolism: from genome sequence to industrial applications.</title>
        <authorList>
            <person name="Valdes J."/>
            <person name="Pedroso I."/>
            <person name="Quatrini R."/>
            <person name="Dodson R.J."/>
            <person name="Tettelin H."/>
            <person name="Blake R.II."/>
            <person name="Eisen J.A."/>
            <person name="Holmes D.S."/>
        </authorList>
    </citation>
    <scope>NUCLEOTIDE SEQUENCE [LARGE SCALE GENOMIC DNA]</scope>
    <source>
        <strain evidence="8">ATCC 23270 / DSM 14882 / CIP 104768 / NCIMB 8455</strain>
    </source>
</reference>
<sequence length="377" mass="41273">MEIHMNPWLNAVAQVEALEDLVLNADLVDSMRERWSGLSGSQVGRINFYTPSFKHHETSEVSACGKNAFPAISITGGDCKLQCDHCKAKILEPMIPVRTPEELDRLVDRIVLDGGRGLLLSGGSDHQNVVHYEPYFPTVRKIKDRYPNLQIAMHTGIATPEFARGMEDAGVDVAMMDVIGAQDTINQVYHLRRSVDDFEAALEALVATRMKVVPHIVIGLHYGELLGEWNALEIIQRHLPSALVLVVIMPQYAASSRPFATPAADEIGKFFMDARAALPETPVLLGCARPSGVHRSITDTYAVMAGLNGVAFPSDGMLALAKHLERDVFVTPSCCSMIVGEEVLALGDETTTVPLDYVPAAPKRRPQLRDIPIVFTA</sequence>
<dbReference type="SFLD" id="SFLDS00029">
    <property type="entry name" value="Radical_SAM"/>
    <property type="match status" value="1"/>
</dbReference>
<dbReference type="EMBL" id="CP001219">
    <property type="protein sequence ID" value="ACK80709.1"/>
    <property type="molecule type" value="Genomic_DNA"/>
</dbReference>
<dbReference type="InterPro" id="IPR006638">
    <property type="entry name" value="Elp3/MiaA/NifB-like_rSAM"/>
</dbReference>
<protein>
    <submittedName>
        <fullName evidence="7">Radical SAM domain protein</fullName>
    </submittedName>
</protein>
<evidence type="ECO:0000256" key="5">
    <source>
        <dbReference type="ARBA" id="ARBA00023014"/>
    </source>
</evidence>
<dbReference type="SMART" id="SM00729">
    <property type="entry name" value="Elp3"/>
    <property type="match status" value="1"/>
</dbReference>
<dbReference type="InterPro" id="IPR007197">
    <property type="entry name" value="rSAM"/>
</dbReference>
<dbReference type="PANTHER" id="PTHR43288">
    <property type="entry name" value="BIOTIN SYNTHASE-RELATED PROTEIN, RADICAL SAM SUPERFAMILY"/>
    <property type="match status" value="1"/>
</dbReference>
<keyword evidence="3" id="KW-0479">Metal-binding</keyword>
<keyword evidence="4" id="KW-0408">Iron</keyword>
<evidence type="ECO:0000256" key="3">
    <source>
        <dbReference type="ARBA" id="ARBA00022723"/>
    </source>
</evidence>
<dbReference type="KEGG" id="afr:AFE_2546"/>
<evidence type="ECO:0000256" key="4">
    <source>
        <dbReference type="ARBA" id="ARBA00023004"/>
    </source>
</evidence>
<gene>
    <name evidence="7" type="ordered locus">AFE_2546</name>
</gene>
<evidence type="ECO:0000256" key="1">
    <source>
        <dbReference type="ARBA" id="ARBA00001966"/>
    </source>
</evidence>
<evidence type="ECO:0000313" key="8">
    <source>
        <dbReference type="Proteomes" id="UP000001362"/>
    </source>
</evidence>
<evidence type="ECO:0000259" key="6">
    <source>
        <dbReference type="SMART" id="SM00729"/>
    </source>
</evidence>
<evidence type="ECO:0000313" key="7">
    <source>
        <dbReference type="EMBL" id="ACK80709.1"/>
    </source>
</evidence>
<dbReference type="PANTHER" id="PTHR43288:SF2">
    <property type="entry name" value="RADICAL SAM CORE DOMAIN-CONTAINING PROTEIN"/>
    <property type="match status" value="1"/>
</dbReference>
<name>B7J780_ACIF2</name>
<dbReference type="SUPFAM" id="SSF102114">
    <property type="entry name" value="Radical SAM enzymes"/>
    <property type="match status" value="1"/>
</dbReference>
<dbReference type="GO" id="GO:0051536">
    <property type="term" value="F:iron-sulfur cluster binding"/>
    <property type="evidence" value="ECO:0007669"/>
    <property type="project" value="UniProtKB-KW"/>
</dbReference>
<organism evidence="7 8">
    <name type="scientific">Acidithiobacillus ferrooxidans (strain ATCC 23270 / DSM 14882 / CIP 104768 / NCIMB 8455)</name>
    <name type="common">Ferrobacillus ferrooxidans (strain ATCC 23270)</name>
    <dbReference type="NCBI Taxonomy" id="243159"/>
    <lineage>
        <taxon>Bacteria</taxon>
        <taxon>Pseudomonadati</taxon>
        <taxon>Pseudomonadota</taxon>
        <taxon>Acidithiobacillia</taxon>
        <taxon>Acidithiobacillales</taxon>
        <taxon>Acidithiobacillaceae</taxon>
        <taxon>Acidithiobacillus</taxon>
    </lineage>
</organism>
<comment type="cofactor">
    <cofactor evidence="1">
        <name>[4Fe-4S] cluster</name>
        <dbReference type="ChEBI" id="CHEBI:49883"/>
    </cofactor>
</comment>
<keyword evidence="8" id="KW-1185">Reference proteome</keyword>
<accession>B7J780</accession>
<keyword evidence="5" id="KW-0411">Iron-sulfur</keyword>
<dbReference type="Pfam" id="PF04055">
    <property type="entry name" value="Radical_SAM"/>
    <property type="match status" value="1"/>
</dbReference>
<dbReference type="eggNOG" id="COG1856">
    <property type="taxonomic scope" value="Bacteria"/>
</dbReference>
<dbReference type="STRING" id="243159.AFE_2546"/>
<dbReference type="InterPro" id="IPR013785">
    <property type="entry name" value="Aldolase_TIM"/>
</dbReference>
<dbReference type="SFLD" id="SFLDG01113">
    <property type="entry name" value="Uncharacterised_Radical_SAM_Su"/>
    <property type="match status" value="1"/>
</dbReference>
<dbReference type="Proteomes" id="UP000001362">
    <property type="component" value="Chromosome"/>
</dbReference>
<dbReference type="PaxDb" id="243159-AFE_2546"/>
<dbReference type="GO" id="GO:0003824">
    <property type="term" value="F:catalytic activity"/>
    <property type="evidence" value="ECO:0007669"/>
    <property type="project" value="InterPro"/>
</dbReference>